<dbReference type="KEGG" id="csol:105360243"/>
<gene>
    <name evidence="3" type="primary">LOC105360243</name>
</gene>
<reference evidence="3" key="1">
    <citation type="submission" date="2025-08" db="UniProtKB">
        <authorList>
            <consortium name="RefSeq"/>
        </authorList>
    </citation>
    <scope>IDENTIFICATION</scope>
</reference>
<protein>
    <submittedName>
        <fullName evidence="3">Uncharacterized protein LOC105360243</fullName>
    </submittedName>
</protein>
<keyword evidence="2" id="KW-1185">Reference proteome</keyword>
<evidence type="ECO:0000256" key="1">
    <source>
        <dbReference type="SAM" id="SignalP"/>
    </source>
</evidence>
<proteinExistence type="predicted"/>
<dbReference type="AlphaFoldDB" id="A0AAJ6VNT0"/>
<dbReference type="Proteomes" id="UP000695007">
    <property type="component" value="Unplaced"/>
</dbReference>
<name>A0AAJ6VNT0_9HYME</name>
<feature type="chain" id="PRO_5042546754" evidence="1">
    <location>
        <begin position="23"/>
        <end position="135"/>
    </location>
</feature>
<dbReference type="RefSeq" id="XP_011495397.1">
    <property type="nucleotide sequence ID" value="XM_011497095.1"/>
</dbReference>
<sequence length="135" mass="15379">MCRRRLVHAALAILVLVVAIEARPPGATLSRPKRVSDQRLAEIETWLALSKMKGKLVTVPVGFGQVDPNKIGRRRRSSTESNLQELRRILRSVVEGDGELSPEDRTRYARLFSSRWYEKEQDQASGDRDDDDSIY</sequence>
<keyword evidence="1" id="KW-0732">Signal</keyword>
<dbReference type="GeneID" id="105360243"/>
<evidence type="ECO:0000313" key="2">
    <source>
        <dbReference type="Proteomes" id="UP000695007"/>
    </source>
</evidence>
<evidence type="ECO:0000313" key="3">
    <source>
        <dbReference type="RefSeq" id="XP_011495397.1"/>
    </source>
</evidence>
<accession>A0AAJ6VNT0</accession>
<organism evidence="2 3">
    <name type="scientific">Ceratosolen solmsi marchali</name>
    <dbReference type="NCBI Taxonomy" id="326594"/>
    <lineage>
        <taxon>Eukaryota</taxon>
        <taxon>Metazoa</taxon>
        <taxon>Ecdysozoa</taxon>
        <taxon>Arthropoda</taxon>
        <taxon>Hexapoda</taxon>
        <taxon>Insecta</taxon>
        <taxon>Pterygota</taxon>
        <taxon>Neoptera</taxon>
        <taxon>Endopterygota</taxon>
        <taxon>Hymenoptera</taxon>
        <taxon>Apocrita</taxon>
        <taxon>Proctotrupomorpha</taxon>
        <taxon>Chalcidoidea</taxon>
        <taxon>Agaonidae</taxon>
        <taxon>Agaoninae</taxon>
        <taxon>Ceratosolen</taxon>
    </lineage>
</organism>
<feature type="signal peptide" evidence="1">
    <location>
        <begin position="1"/>
        <end position="22"/>
    </location>
</feature>